<feature type="domain" description="AIG1-type G" evidence="6">
    <location>
        <begin position="46"/>
        <end position="266"/>
    </location>
</feature>
<evidence type="ECO:0000313" key="8">
    <source>
        <dbReference type="Proteomes" id="UP001497497"/>
    </source>
</evidence>
<comment type="caution">
    <text evidence="7">The sequence shown here is derived from an EMBL/GenBank/DDBJ whole genome shotgun (WGS) entry which is preliminary data.</text>
</comment>
<keyword evidence="4" id="KW-0175">Coiled coil</keyword>
<dbReference type="AlphaFoldDB" id="A0AAV2H7A0"/>
<dbReference type="PANTHER" id="PTHR10903:SF184">
    <property type="entry name" value="GTP-BINDING PROTEIN A"/>
    <property type="match status" value="1"/>
</dbReference>
<evidence type="ECO:0000259" key="6">
    <source>
        <dbReference type="PROSITE" id="PS51720"/>
    </source>
</evidence>
<dbReference type="Pfam" id="PF04548">
    <property type="entry name" value="AIG1"/>
    <property type="match status" value="1"/>
</dbReference>
<evidence type="ECO:0000313" key="7">
    <source>
        <dbReference type="EMBL" id="CAL1529473.1"/>
    </source>
</evidence>
<evidence type="ECO:0000256" key="5">
    <source>
        <dbReference type="SAM" id="MobiDB-lite"/>
    </source>
</evidence>
<keyword evidence="3" id="KW-0342">GTP-binding</keyword>
<accession>A0AAV2H7A0</accession>
<protein>
    <recommendedName>
        <fullName evidence="6">AIG1-type G domain-containing protein</fullName>
    </recommendedName>
</protein>
<feature type="coiled-coil region" evidence="4">
    <location>
        <begin position="562"/>
        <end position="589"/>
    </location>
</feature>
<gene>
    <name evidence="7" type="ORF">GSLYS_00003628001</name>
</gene>
<feature type="region of interest" description="Disordered" evidence="5">
    <location>
        <begin position="1"/>
        <end position="35"/>
    </location>
</feature>
<evidence type="ECO:0000256" key="4">
    <source>
        <dbReference type="SAM" id="Coils"/>
    </source>
</evidence>
<evidence type="ECO:0000256" key="2">
    <source>
        <dbReference type="ARBA" id="ARBA00022741"/>
    </source>
</evidence>
<name>A0AAV2H7A0_LYMST</name>
<dbReference type="PANTHER" id="PTHR10903">
    <property type="entry name" value="GTPASE, IMAP FAMILY MEMBER-RELATED"/>
    <property type="match status" value="1"/>
</dbReference>
<sequence>MSESNQESDRKSAGNTLGDISMAHHTPVGSSEGSQCLDDASKIMSEEKYTFLLVGKTGAGKSALGNTIVGKGSFQSSDSCNSVTSDVEFKSIQKNGYDITVADTPSFMDTELNADEAKLKPCEDMKRAMSLCPTDGKLAVILVIKYGERFTSESMPSLYILESIFGKENLWKSCVIAMTNGEGYDLQYKEQNKDFKDYVREQKGPMGEILEKCNYKCALFHNLSDDLKEEDFNTLMQYVKELDQGYTLNKFKEAKKHQNRLALEAKLPNLKEAFQETNKHLTERIQCLQISCDSSEELEELDGIITNCLDHVTTTDSPDKISYREGEKRLLEDIRYSFSTLHEKVQQMKVAQEFVTQIENIKKEINDVGPNDARINKKVNLFQERLNGLSSNIRKVNFSKELSDNIQIKLNEPQKKLDELKSHAQQKKQSKLISKLHDIKTKLHETDCSNENAGEILFQMNEQLEVLTCKLNENKGHIDKGFIILMEKSLNECEETVTCKQQDTETWMKKKKYDEAISEIALKIEATNENEHDAYSVLCNFQKDLDELFSKAADENLGTDGAISLNLKKNKVEEELKDKKKRVQQFKFNLLDDKIKKINDKLDLVNHKDSAFFKKMEQIEKDTNTFRTDLELEKPIISESMSDDLEFSLNKVLDTIKLKKDERLQKENENDIFTPLQEVRTNIVQTDFKCQDIFDKISAFKTELNGIESSMLKRHFNDVDKQRFSTTTKYCLNYLDELNKNALAHLEESISNISTTISFANPDDQDIKEKLQDMCKRLEMLKSRNVEFLADRIGQCETDLKALQVRTETFKIYAGHYDKLVKLVNELERPSKVHHYETLLENTNSLLTRVKENIKNETDRMKLSEKIFILLEVIKKLEKNNKCAIAGKDLKFALLGPGFLINYAMSSKNA</sequence>
<dbReference type="Gene3D" id="3.40.50.300">
    <property type="entry name" value="P-loop containing nucleotide triphosphate hydrolases"/>
    <property type="match status" value="1"/>
</dbReference>
<dbReference type="InterPro" id="IPR027417">
    <property type="entry name" value="P-loop_NTPase"/>
</dbReference>
<keyword evidence="8" id="KW-1185">Reference proteome</keyword>
<proteinExistence type="inferred from homology"/>
<dbReference type="InterPro" id="IPR006703">
    <property type="entry name" value="G_AIG1"/>
</dbReference>
<dbReference type="Proteomes" id="UP001497497">
    <property type="component" value="Unassembled WGS sequence"/>
</dbReference>
<dbReference type="PROSITE" id="PS51720">
    <property type="entry name" value="G_AIG1"/>
    <property type="match status" value="1"/>
</dbReference>
<comment type="similarity">
    <text evidence="1">Belongs to the TRAFAC class TrmE-Era-EngA-EngB-Septin-like GTPase superfamily. AIG1/Toc34/Toc159-like paraseptin GTPase family. IAN subfamily.</text>
</comment>
<reference evidence="7 8" key="1">
    <citation type="submission" date="2024-04" db="EMBL/GenBank/DDBJ databases">
        <authorList>
            <consortium name="Genoscope - CEA"/>
            <person name="William W."/>
        </authorList>
    </citation>
    <scope>NUCLEOTIDE SEQUENCE [LARGE SCALE GENOMIC DNA]</scope>
</reference>
<dbReference type="GO" id="GO:0005525">
    <property type="term" value="F:GTP binding"/>
    <property type="evidence" value="ECO:0007669"/>
    <property type="project" value="UniProtKB-KW"/>
</dbReference>
<keyword evidence="2" id="KW-0547">Nucleotide-binding</keyword>
<dbReference type="EMBL" id="CAXITT010000049">
    <property type="protein sequence ID" value="CAL1529473.1"/>
    <property type="molecule type" value="Genomic_DNA"/>
</dbReference>
<evidence type="ECO:0000256" key="3">
    <source>
        <dbReference type="ARBA" id="ARBA00023134"/>
    </source>
</evidence>
<dbReference type="InterPro" id="IPR045058">
    <property type="entry name" value="GIMA/IAN/Toc"/>
</dbReference>
<organism evidence="7 8">
    <name type="scientific">Lymnaea stagnalis</name>
    <name type="common">Great pond snail</name>
    <name type="synonym">Helix stagnalis</name>
    <dbReference type="NCBI Taxonomy" id="6523"/>
    <lineage>
        <taxon>Eukaryota</taxon>
        <taxon>Metazoa</taxon>
        <taxon>Spiralia</taxon>
        <taxon>Lophotrochozoa</taxon>
        <taxon>Mollusca</taxon>
        <taxon>Gastropoda</taxon>
        <taxon>Heterobranchia</taxon>
        <taxon>Euthyneura</taxon>
        <taxon>Panpulmonata</taxon>
        <taxon>Hygrophila</taxon>
        <taxon>Lymnaeoidea</taxon>
        <taxon>Lymnaeidae</taxon>
        <taxon>Lymnaea</taxon>
    </lineage>
</organism>
<evidence type="ECO:0000256" key="1">
    <source>
        <dbReference type="ARBA" id="ARBA00008535"/>
    </source>
</evidence>
<dbReference type="SUPFAM" id="SSF52540">
    <property type="entry name" value="P-loop containing nucleoside triphosphate hydrolases"/>
    <property type="match status" value="1"/>
</dbReference>